<dbReference type="EMBL" id="CAAE01014601">
    <property type="protein sequence ID" value="CAG00484.1"/>
    <property type="molecule type" value="Genomic_DNA"/>
</dbReference>
<proteinExistence type="predicted"/>
<dbReference type="OrthoDB" id="8954207at2759"/>
<organism evidence="2">
    <name type="scientific">Tetraodon nigroviridis</name>
    <name type="common">Spotted green pufferfish</name>
    <name type="synonym">Chelonodon nigroviridis</name>
    <dbReference type="NCBI Taxonomy" id="99883"/>
    <lineage>
        <taxon>Eukaryota</taxon>
        <taxon>Metazoa</taxon>
        <taxon>Chordata</taxon>
        <taxon>Craniata</taxon>
        <taxon>Vertebrata</taxon>
        <taxon>Euteleostomi</taxon>
        <taxon>Actinopterygii</taxon>
        <taxon>Neopterygii</taxon>
        <taxon>Teleostei</taxon>
        <taxon>Neoteleostei</taxon>
        <taxon>Acanthomorphata</taxon>
        <taxon>Eupercaria</taxon>
        <taxon>Tetraodontiformes</taxon>
        <taxon>Tetradontoidea</taxon>
        <taxon>Tetraodontidae</taxon>
        <taxon>Tetraodon</taxon>
    </lineage>
</organism>
<protein>
    <submittedName>
        <fullName evidence="2">(spotted green pufferfish) hypothetical protein</fullName>
    </submittedName>
</protein>
<feature type="chain" id="PRO_5004243635" evidence="1">
    <location>
        <begin position="19"/>
        <end position="55"/>
    </location>
</feature>
<dbReference type="AlphaFoldDB" id="Q4SFU8"/>
<reference evidence="2" key="1">
    <citation type="journal article" date="2004" name="Nature">
        <title>Genome duplication in the teleost fish Tetraodon nigroviridis reveals the early vertebrate proto-karyotype.</title>
        <authorList>
            <person name="Jaillon O."/>
            <person name="Aury J.-M."/>
            <person name="Brunet F."/>
            <person name="Petit J.-L."/>
            <person name="Stange-Thomann N."/>
            <person name="Mauceli E."/>
            <person name="Bouneau L."/>
            <person name="Fischer C."/>
            <person name="Ozouf-Costaz C."/>
            <person name="Bernot A."/>
            <person name="Nicaud S."/>
            <person name="Jaffe D."/>
            <person name="Fisher S."/>
            <person name="Lutfalla G."/>
            <person name="Dossat C."/>
            <person name="Segurens B."/>
            <person name="Dasilva C."/>
            <person name="Salanoubat M."/>
            <person name="Levy M."/>
            <person name="Boudet N."/>
            <person name="Castellano S."/>
            <person name="Anthouard V."/>
            <person name="Jubin C."/>
            <person name="Castelli V."/>
            <person name="Katinka M."/>
            <person name="Vacherie B."/>
            <person name="Biemont C."/>
            <person name="Skalli Z."/>
            <person name="Cattolico L."/>
            <person name="Poulain J."/>
            <person name="De Berardinis V."/>
            <person name="Cruaud C."/>
            <person name="Duprat S."/>
            <person name="Brottier P."/>
            <person name="Coutanceau J.-P."/>
            <person name="Gouzy J."/>
            <person name="Parra G."/>
            <person name="Lardier G."/>
            <person name="Chapple C."/>
            <person name="McKernan K.J."/>
            <person name="McEwan P."/>
            <person name="Bosak S."/>
            <person name="Kellis M."/>
            <person name="Volff J.-N."/>
            <person name="Guigo R."/>
            <person name="Zody M.C."/>
            <person name="Mesirov J."/>
            <person name="Lindblad-Toh K."/>
            <person name="Birren B."/>
            <person name="Nusbaum C."/>
            <person name="Kahn D."/>
            <person name="Robinson-Rechavi M."/>
            <person name="Laudet V."/>
            <person name="Schachter V."/>
            <person name="Quetier F."/>
            <person name="Saurin W."/>
            <person name="Scarpelli C."/>
            <person name="Wincker P."/>
            <person name="Lander E.S."/>
            <person name="Weissenbach J."/>
            <person name="Roest Crollius H."/>
        </authorList>
    </citation>
    <scope>NUCLEOTIDE SEQUENCE [LARGE SCALE GENOMIC DNA]</scope>
</reference>
<sequence>MGQTLMVSFLLFVVFTAAKETRSGKERVYYIGIIEDVWDYAPGGPLNGKDIADDR</sequence>
<reference evidence="2" key="2">
    <citation type="submission" date="2004-02" db="EMBL/GenBank/DDBJ databases">
        <authorList>
            <consortium name="Genoscope"/>
            <consortium name="Whitehead Institute Centre for Genome Research"/>
        </authorList>
    </citation>
    <scope>NUCLEOTIDE SEQUENCE</scope>
</reference>
<dbReference type="KEGG" id="tng:GSTEN00018946G001"/>
<evidence type="ECO:0000256" key="1">
    <source>
        <dbReference type="SAM" id="SignalP"/>
    </source>
</evidence>
<accession>Q4SFU8</accession>
<feature type="signal peptide" evidence="1">
    <location>
        <begin position="1"/>
        <end position="18"/>
    </location>
</feature>
<evidence type="ECO:0000313" key="2">
    <source>
        <dbReference type="EMBL" id="CAG00484.1"/>
    </source>
</evidence>
<comment type="caution">
    <text evidence="2">The sequence shown here is derived from an EMBL/GenBank/DDBJ whole genome shotgun (WGS) entry which is preliminary data.</text>
</comment>
<gene>
    <name evidence="2" type="ORF">GSTENG00018946001</name>
</gene>
<name>Q4SFU8_TETNG</name>
<keyword evidence="1" id="KW-0732">Signal</keyword>